<keyword evidence="2" id="KW-1185">Reference proteome</keyword>
<organism evidence="1 2">
    <name type="scientific">Melastoma candidum</name>
    <dbReference type="NCBI Taxonomy" id="119954"/>
    <lineage>
        <taxon>Eukaryota</taxon>
        <taxon>Viridiplantae</taxon>
        <taxon>Streptophyta</taxon>
        <taxon>Embryophyta</taxon>
        <taxon>Tracheophyta</taxon>
        <taxon>Spermatophyta</taxon>
        <taxon>Magnoliopsida</taxon>
        <taxon>eudicotyledons</taxon>
        <taxon>Gunneridae</taxon>
        <taxon>Pentapetalae</taxon>
        <taxon>rosids</taxon>
        <taxon>malvids</taxon>
        <taxon>Myrtales</taxon>
        <taxon>Melastomataceae</taxon>
        <taxon>Melastomatoideae</taxon>
        <taxon>Melastomateae</taxon>
        <taxon>Melastoma</taxon>
    </lineage>
</organism>
<name>A0ACB9N2K1_9MYRT</name>
<comment type="caution">
    <text evidence="1">The sequence shown here is derived from an EMBL/GenBank/DDBJ whole genome shotgun (WGS) entry which is preliminary data.</text>
</comment>
<evidence type="ECO:0000313" key="2">
    <source>
        <dbReference type="Proteomes" id="UP001057402"/>
    </source>
</evidence>
<evidence type="ECO:0000313" key="1">
    <source>
        <dbReference type="EMBL" id="KAI4330790.1"/>
    </source>
</evidence>
<sequence>MGMGQDTTLVFTYGTLKKGFPNHVLLRRLMDSGDARFVGGCRTLHPYPLVCGPFRVPFLLHLPGSGHRVGGELYSVSPHALSLLDDLEGTSLGHYQRLPLLVDPGNDSPPTAAQAYFAHPSYASDLWRKSGNKASTDYTPVEATGYVRRSDRPPNMSFLDHIRSFLSS</sequence>
<gene>
    <name evidence="1" type="ORF">MLD38_029041</name>
</gene>
<dbReference type="Proteomes" id="UP001057402">
    <property type="component" value="Chromosome 8"/>
</dbReference>
<protein>
    <submittedName>
        <fullName evidence="1">Uncharacterized protein</fullName>
    </submittedName>
</protein>
<dbReference type="EMBL" id="CM042887">
    <property type="protein sequence ID" value="KAI4330790.1"/>
    <property type="molecule type" value="Genomic_DNA"/>
</dbReference>
<reference evidence="2" key="1">
    <citation type="journal article" date="2023" name="Front. Plant Sci.">
        <title>Chromosomal-level genome assembly of Melastoma candidum provides insights into trichome evolution.</title>
        <authorList>
            <person name="Zhong Y."/>
            <person name="Wu W."/>
            <person name="Sun C."/>
            <person name="Zou P."/>
            <person name="Liu Y."/>
            <person name="Dai S."/>
            <person name="Zhou R."/>
        </authorList>
    </citation>
    <scope>NUCLEOTIDE SEQUENCE [LARGE SCALE GENOMIC DNA]</scope>
</reference>
<accession>A0ACB9N2K1</accession>
<proteinExistence type="predicted"/>